<reference evidence="1 2" key="1">
    <citation type="journal article" date="2019" name="Environ. Microbiol.">
        <title>Species interactions and distinct microbial communities in high Arctic permafrost affected cryosols are associated with the CH4 and CO2 gas fluxes.</title>
        <authorList>
            <person name="Altshuler I."/>
            <person name="Hamel J."/>
            <person name="Turney S."/>
            <person name="Magnuson E."/>
            <person name="Levesque R."/>
            <person name="Greer C."/>
            <person name="Whyte L.G."/>
        </authorList>
    </citation>
    <scope>NUCLEOTIDE SEQUENCE [LARGE SCALE GENOMIC DNA]</scope>
    <source>
        <strain evidence="1 2">E6.1</strain>
    </source>
</reference>
<dbReference type="InterPro" id="IPR027266">
    <property type="entry name" value="TrmE/GcvT-like"/>
</dbReference>
<proteinExistence type="predicted"/>
<name>A0A502FRY6_9SPHN</name>
<dbReference type="EMBL" id="RCZC01000004">
    <property type="protein sequence ID" value="TPG52159.1"/>
    <property type="molecule type" value="Genomic_DNA"/>
</dbReference>
<keyword evidence="2" id="KW-1185">Reference proteome</keyword>
<dbReference type="InterPro" id="IPR007375">
    <property type="entry name" value="SoxG"/>
</dbReference>
<evidence type="ECO:0000313" key="2">
    <source>
        <dbReference type="Proteomes" id="UP000319931"/>
    </source>
</evidence>
<dbReference type="OrthoDB" id="7562825at2"/>
<protein>
    <submittedName>
        <fullName evidence="1">Uncharacterized protein</fullName>
    </submittedName>
</protein>
<dbReference type="RefSeq" id="WP_140851229.1">
    <property type="nucleotide sequence ID" value="NZ_RCZC01000004.1"/>
</dbReference>
<comment type="caution">
    <text evidence="1">The sequence shown here is derived from an EMBL/GenBank/DDBJ whole genome shotgun (WGS) entry which is preliminary data.</text>
</comment>
<dbReference type="AlphaFoldDB" id="A0A502FRY6"/>
<dbReference type="Proteomes" id="UP000319931">
    <property type="component" value="Unassembled WGS sequence"/>
</dbReference>
<dbReference type="Pfam" id="PF04268">
    <property type="entry name" value="SoxG"/>
    <property type="match status" value="1"/>
</dbReference>
<sequence length="110" mass="11949">MIIDGAERQDALREAIAGTGGHFADVTGALVRFAVSRSRSRALLSQGCSLDLRLRTFRMHTCARSSFAQSNCLLDRVEDGDLFHLYAEASLSHHLTLWLADASGEGPSES</sequence>
<organism evidence="1 2">
    <name type="scientific">Sphingomonas glacialis</name>
    <dbReference type="NCBI Taxonomy" id="658225"/>
    <lineage>
        <taxon>Bacteria</taxon>
        <taxon>Pseudomonadati</taxon>
        <taxon>Pseudomonadota</taxon>
        <taxon>Alphaproteobacteria</taxon>
        <taxon>Sphingomonadales</taxon>
        <taxon>Sphingomonadaceae</taxon>
        <taxon>Sphingomonas</taxon>
    </lineage>
</organism>
<evidence type="ECO:0000313" key="1">
    <source>
        <dbReference type="EMBL" id="TPG52159.1"/>
    </source>
</evidence>
<accession>A0A502FRY6</accession>
<dbReference type="Gene3D" id="3.30.1360.120">
    <property type="entry name" value="Probable tRNA modification gtpase trme, domain 1"/>
    <property type="match status" value="1"/>
</dbReference>
<gene>
    <name evidence="1" type="ORF">EAH76_15760</name>
</gene>